<keyword evidence="1" id="KW-0805">Transcription regulation</keyword>
<dbReference type="CDD" id="cd19974">
    <property type="entry name" value="PBP1_LacI-like"/>
    <property type="match status" value="1"/>
</dbReference>
<dbReference type="EMBL" id="CP034791">
    <property type="protein sequence ID" value="AZT89456.1"/>
    <property type="molecule type" value="Genomic_DNA"/>
</dbReference>
<dbReference type="Gene3D" id="3.40.50.2300">
    <property type="match status" value="2"/>
</dbReference>
<keyword evidence="3" id="KW-0804">Transcription</keyword>
<dbReference type="KEGG" id="ccha:ELD05_01490"/>
<dbReference type="GO" id="GO:0003700">
    <property type="term" value="F:DNA-binding transcription factor activity"/>
    <property type="evidence" value="ECO:0007669"/>
    <property type="project" value="TreeGrafter"/>
</dbReference>
<gene>
    <name evidence="5" type="ORF">ELD05_01490</name>
</gene>
<dbReference type="CDD" id="cd01392">
    <property type="entry name" value="HTH_LacI"/>
    <property type="match status" value="1"/>
</dbReference>
<dbReference type="PANTHER" id="PTHR30146:SF109">
    <property type="entry name" value="HTH-TYPE TRANSCRIPTIONAL REGULATOR GALS"/>
    <property type="match status" value="1"/>
</dbReference>
<evidence type="ECO:0000256" key="3">
    <source>
        <dbReference type="ARBA" id="ARBA00023163"/>
    </source>
</evidence>
<dbReference type="SUPFAM" id="SSF47413">
    <property type="entry name" value="lambda repressor-like DNA-binding domains"/>
    <property type="match status" value="1"/>
</dbReference>
<dbReference type="SUPFAM" id="SSF53822">
    <property type="entry name" value="Periplasmic binding protein-like I"/>
    <property type="match status" value="1"/>
</dbReference>
<dbReference type="InterPro" id="IPR010982">
    <property type="entry name" value="Lambda_DNA-bd_dom_sf"/>
</dbReference>
<dbReference type="Pfam" id="PF13377">
    <property type="entry name" value="Peripla_BP_3"/>
    <property type="match status" value="1"/>
</dbReference>
<keyword evidence="6" id="KW-1185">Reference proteome</keyword>
<dbReference type="InterPro" id="IPR000843">
    <property type="entry name" value="HTH_LacI"/>
</dbReference>
<dbReference type="Gene3D" id="1.10.260.40">
    <property type="entry name" value="lambda repressor-like DNA-binding domains"/>
    <property type="match status" value="1"/>
</dbReference>
<accession>A0A3T0D3T6</accession>
<evidence type="ECO:0000313" key="5">
    <source>
        <dbReference type="EMBL" id="AZT89456.1"/>
    </source>
</evidence>
<keyword evidence="2 5" id="KW-0238">DNA-binding</keyword>
<evidence type="ECO:0000256" key="2">
    <source>
        <dbReference type="ARBA" id="ARBA00023125"/>
    </source>
</evidence>
<dbReference type="PROSITE" id="PS50932">
    <property type="entry name" value="HTH_LACI_2"/>
    <property type="match status" value="1"/>
</dbReference>
<evidence type="ECO:0000259" key="4">
    <source>
        <dbReference type="PROSITE" id="PS50932"/>
    </source>
</evidence>
<dbReference type="AlphaFoldDB" id="A0A3T0D3T6"/>
<dbReference type="Proteomes" id="UP000282930">
    <property type="component" value="Chromosome"/>
</dbReference>
<dbReference type="SMART" id="SM00354">
    <property type="entry name" value="HTH_LACI"/>
    <property type="match status" value="1"/>
</dbReference>
<dbReference type="GO" id="GO:0000976">
    <property type="term" value="F:transcription cis-regulatory region binding"/>
    <property type="evidence" value="ECO:0007669"/>
    <property type="project" value="TreeGrafter"/>
</dbReference>
<dbReference type="PANTHER" id="PTHR30146">
    <property type="entry name" value="LACI-RELATED TRANSCRIPTIONAL REPRESSOR"/>
    <property type="match status" value="1"/>
</dbReference>
<sequence>MDKRVTMKDIAEKLGVSKVTVSKALKDSPDISSSLKEKIIKTAQEMGYIYNAKGRMLRENLTYSIGVISSEKYYGKDDYFYIDLYKHLSNSLEKLGFTTTFNIISQSDENELSVPNALLEQKVDGVVILGQMSLDYIQKILSYNYPTVFLDFYCDKFNVDCVITDNFYATYEITNMLIEQGHTKIGFVGNIYATSSIQDRFLGFYKALLENKIDLNKDWIIKDRDDNNNFIDIVLPKNLPTAFVCNCDKTAYLTIEKLKSSGYKVPDDVSVVGFDDSLHAVLSQPKITTVRVNLEEMGRRTAKMMVEKIKQGEKHYGKMLIKGKIIIRESVKALK</sequence>
<feature type="domain" description="HTH lacI-type" evidence="4">
    <location>
        <begin position="5"/>
        <end position="59"/>
    </location>
</feature>
<proteinExistence type="predicted"/>
<evidence type="ECO:0000256" key="1">
    <source>
        <dbReference type="ARBA" id="ARBA00023015"/>
    </source>
</evidence>
<organism evidence="5 6">
    <name type="scientific">Caldicellulosiruptor changbaiensis</name>
    <dbReference type="NCBI Taxonomy" id="1222016"/>
    <lineage>
        <taxon>Bacteria</taxon>
        <taxon>Bacillati</taxon>
        <taxon>Bacillota</taxon>
        <taxon>Bacillota incertae sedis</taxon>
        <taxon>Caldicellulosiruptorales</taxon>
        <taxon>Caldicellulosiruptoraceae</taxon>
        <taxon>Caldicellulosiruptor</taxon>
    </lineage>
</organism>
<evidence type="ECO:0000313" key="6">
    <source>
        <dbReference type="Proteomes" id="UP000282930"/>
    </source>
</evidence>
<name>A0A3T0D3T6_9FIRM</name>
<dbReference type="InterPro" id="IPR046335">
    <property type="entry name" value="LacI/GalR-like_sensor"/>
</dbReference>
<dbReference type="Pfam" id="PF00356">
    <property type="entry name" value="LacI"/>
    <property type="match status" value="1"/>
</dbReference>
<protein>
    <submittedName>
        <fullName evidence="5">LacI family DNA-binding transcriptional regulator</fullName>
    </submittedName>
</protein>
<dbReference type="RefSeq" id="WP_127351081.1">
    <property type="nucleotide sequence ID" value="NZ_CP034791.1"/>
</dbReference>
<reference evidence="5 6" key="1">
    <citation type="submission" date="2018-12" db="EMBL/GenBank/DDBJ databases">
        <title>Genome sequence from the cellulolytic species, Caldicellulosiruptor changbaiensis.</title>
        <authorList>
            <person name="Blumer-Schuette S.E."/>
            <person name="Mendoza C."/>
        </authorList>
    </citation>
    <scope>NUCLEOTIDE SEQUENCE [LARGE SCALE GENOMIC DNA]</scope>
    <source>
        <strain evidence="5 6">CBS-Z</strain>
    </source>
</reference>
<dbReference type="InterPro" id="IPR028082">
    <property type="entry name" value="Peripla_BP_I"/>
</dbReference>